<dbReference type="RefSeq" id="WP_377353500.1">
    <property type="nucleotide sequence ID" value="NZ_JBHTLQ010000019.1"/>
</dbReference>
<gene>
    <name evidence="2" type="ORF">ACFQ27_10145</name>
</gene>
<dbReference type="EMBL" id="JBHTLQ010000019">
    <property type="protein sequence ID" value="MFD1190939.1"/>
    <property type="molecule type" value="Genomic_DNA"/>
</dbReference>
<dbReference type="PANTHER" id="PTHR43364">
    <property type="entry name" value="NADH-SPECIFIC METHYLGLYOXAL REDUCTASE-RELATED"/>
    <property type="match status" value="1"/>
</dbReference>
<dbReference type="PRINTS" id="PR00069">
    <property type="entry name" value="ALDKETRDTASE"/>
</dbReference>
<keyword evidence="3" id="KW-1185">Reference proteome</keyword>
<dbReference type="PANTHER" id="PTHR43364:SF6">
    <property type="entry name" value="OXIDOREDUCTASE-RELATED"/>
    <property type="match status" value="1"/>
</dbReference>
<dbReference type="SUPFAM" id="SSF51430">
    <property type="entry name" value="NAD(P)-linked oxidoreductase"/>
    <property type="match status" value="1"/>
</dbReference>
<dbReference type="Gene3D" id="3.20.20.100">
    <property type="entry name" value="NADP-dependent oxidoreductase domain"/>
    <property type="match status" value="1"/>
</dbReference>
<dbReference type="InterPro" id="IPR050523">
    <property type="entry name" value="AKR_Detox_Biosynth"/>
</dbReference>
<dbReference type="InterPro" id="IPR020471">
    <property type="entry name" value="AKR"/>
</dbReference>
<dbReference type="InterPro" id="IPR036812">
    <property type="entry name" value="NAD(P)_OxRdtase_dom_sf"/>
</dbReference>
<protein>
    <submittedName>
        <fullName evidence="2">Aldo/keto reductase</fullName>
    </submittedName>
</protein>
<proteinExistence type="predicted"/>
<reference evidence="3" key="1">
    <citation type="journal article" date="2019" name="Int. J. Syst. Evol. Microbiol.">
        <title>The Global Catalogue of Microorganisms (GCM) 10K type strain sequencing project: providing services to taxonomists for standard genome sequencing and annotation.</title>
        <authorList>
            <consortium name="The Broad Institute Genomics Platform"/>
            <consortium name="The Broad Institute Genome Sequencing Center for Infectious Disease"/>
            <person name="Wu L."/>
            <person name="Ma J."/>
        </authorList>
    </citation>
    <scope>NUCLEOTIDE SEQUENCE [LARGE SCALE GENOMIC DNA]</scope>
    <source>
        <strain evidence="3">CCUG 55074</strain>
    </source>
</reference>
<name>A0ABW3T1B1_9CAUL</name>
<sequence>MELRRLGKSDLKIAPLVLGGNVFGWTADEATSFRVLDAFVDGGFNAVDTADVYSRWSPAGGGASETVIGNWFKAHGKRDKVVLMTKLGSEMGEGMKGLSAKYMVEAVEASLTRLQTDVIDLYQSHRDDPETPQEETAEAYERLVKAGKVRAIGASNFEPARLKSALDISAAHGWARYNSEQPLYNLYDRAGFEAGLQQVCIENDVGVIPYYGLASGFLTGKYRSEADLAKSPRGRGVKRYLDERGLRILAVLDEVGANLKATPAQVALAWVMAQPGLTAPIASATSVEQLTELMGSAALKLTDQDLARLDWASSTELA</sequence>
<organism evidence="2 3">
    <name type="scientific">Phenylobacterium conjunctum</name>
    <dbReference type="NCBI Taxonomy" id="1298959"/>
    <lineage>
        <taxon>Bacteria</taxon>
        <taxon>Pseudomonadati</taxon>
        <taxon>Pseudomonadota</taxon>
        <taxon>Alphaproteobacteria</taxon>
        <taxon>Caulobacterales</taxon>
        <taxon>Caulobacteraceae</taxon>
        <taxon>Phenylobacterium</taxon>
    </lineage>
</organism>
<accession>A0ABW3T1B1</accession>
<evidence type="ECO:0000313" key="3">
    <source>
        <dbReference type="Proteomes" id="UP001597216"/>
    </source>
</evidence>
<dbReference type="CDD" id="cd19081">
    <property type="entry name" value="AKR_AKR9C1"/>
    <property type="match status" value="1"/>
</dbReference>
<comment type="caution">
    <text evidence="2">The sequence shown here is derived from an EMBL/GenBank/DDBJ whole genome shotgun (WGS) entry which is preliminary data.</text>
</comment>
<dbReference type="Proteomes" id="UP001597216">
    <property type="component" value="Unassembled WGS sequence"/>
</dbReference>
<evidence type="ECO:0000259" key="1">
    <source>
        <dbReference type="Pfam" id="PF00248"/>
    </source>
</evidence>
<dbReference type="InterPro" id="IPR023210">
    <property type="entry name" value="NADP_OxRdtase_dom"/>
</dbReference>
<feature type="domain" description="NADP-dependent oxidoreductase" evidence="1">
    <location>
        <begin position="15"/>
        <end position="310"/>
    </location>
</feature>
<dbReference type="Pfam" id="PF00248">
    <property type="entry name" value="Aldo_ket_red"/>
    <property type="match status" value="1"/>
</dbReference>
<evidence type="ECO:0000313" key="2">
    <source>
        <dbReference type="EMBL" id="MFD1190939.1"/>
    </source>
</evidence>